<gene>
    <name evidence="7" type="primary">rplR</name>
    <name evidence="8" type="ORF">DRJ04_00470</name>
</gene>
<proteinExistence type="inferred from homology"/>
<evidence type="ECO:0000313" key="8">
    <source>
        <dbReference type="EMBL" id="RLE15422.1"/>
    </source>
</evidence>
<comment type="similarity">
    <text evidence="1 7">Belongs to the universal ribosomal protein uL18 family.</text>
</comment>
<name>A0A662DMQ7_UNCAE</name>
<dbReference type="InterPro" id="IPR004389">
    <property type="entry name" value="Ribosomal_uL18_bac-type"/>
</dbReference>
<sequence>MISPKDKILARQRRKKRVRKKIWGDADKPRLCVYKSNRYIYAQLVDDEKGETIAYICSIKYKKEGATNCKSIDIARKLGEELGKIAAEKGIKKLVFDRSGYPYHGRVKALAEGVRKQGIEF</sequence>
<evidence type="ECO:0000256" key="4">
    <source>
        <dbReference type="ARBA" id="ARBA00022980"/>
    </source>
</evidence>
<keyword evidence="4 7" id="KW-0689">Ribosomal protein</keyword>
<evidence type="ECO:0000256" key="6">
    <source>
        <dbReference type="ARBA" id="ARBA00035197"/>
    </source>
</evidence>
<comment type="subunit">
    <text evidence="7">Part of the 50S ribosomal subunit; part of the 5S rRNA/L5/L18/L25 subcomplex. Contacts the 5S and 23S rRNAs.</text>
</comment>
<evidence type="ECO:0000256" key="7">
    <source>
        <dbReference type="HAMAP-Rule" id="MF_01337"/>
    </source>
</evidence>
<dbReference type="Pfam" id="PF00861">
    <property type="entry name" value="Ribosomal_L18p"/>
    <property type="match status" value="1"/>
</dbReference>
<evidence type="ECO:0000256" key="5">
    <source>
        <dbReference type="ARBA" id="ARBA00023274"/>
    </source>
</evidence>
<dbReference type="GO" id="GO:0008097">
    <property type="term" value="F:5S rRNA binding"/>
    <property type="evidence" value="ECO:0007669"/>
    <property type="project" value="TreeGrafter"/>
</dbReference>
<dbReference type="GO" id="GO:0003735">
    <property type="term" value="F:structural constituent of ribosome"/>
    <property type="evidence" value="ECO:0007669"/>
    <property type="project" value="InterPro"/>
</dbReference>
<dbReference type="InterPro" id="IPR005484">
    <property type="entry name" value="Ribosomal_uL18_bac/plant/anim"/>
</dbReference>
<dbReference type="GO" id="GO:0022625">
    <property type="term" value="C:cytosolic large ribosomal subunit"/>
    <property type="evidence" value="ECO:0007669"/>
    <property type="project" value="TreeGrafter"/>
</dbReference>
<dbReference type="Gene3D" id="3.30.420.100">
    <property type="match status" value="1"/>
</dbReference>
<dbReference type="Proteomes" id="UP000280417">
    <property type="component" value="Unassembled WGS sequence"/>
</dbReference>
<evidence type="ECO:0000256" key="3">
    <source>
        <dbReference type="ARBA" id="ARBA00022884"/>
    </source>
</evidence>
<accession>A0A662DMQ7</accession>
<dbReference type="HAMAP" id="MF_01337_B">
    <property type="entry name" value="Ribosomal_uL18_B"/>
    <property type="match status" value="1"/>
</dbReference>
<dbReference type="PANTHER" id="PTHR12899:SF3">
    <property type="entry name" value="LARGE RIBOSOMAL SUBUNIT PROTEIN UL18M"/>
    <property type="match status" value="1"/>
</dbReference>
<protein>
    <recommendedName>
        <fullName evidence="6 7">Large ribosomal subunit protein uL18</fullName>
    </recommendedName>
</protein>
<evidence type="ECO:0000256" key="2">
    <source>
        <dbReference type="ARBA" id="ARBA00022730"/>
    </source>
</evidence>
<dbReference type="InterPro" id="IPR057268">
    <property type="entry name" value="Ribosomal_L18"/>
</dbReference>
<comment type="caution">
    <text evidence="8">The sequence shown here is derived from an EMBL/GenBank/DDBJ whole genome shotgun (WGS) entry which is preliminary data.</text>
</comment>
<dbReference type="AlphaFoldDB" id="A0A662DMQ7"/>
<evidence type="ECO:0000256" key="1">
    <source>
        <dbReference type="ARBA" id="ARBA00007116"/>
    </source>
</evidence>
<reference evidence="8 9" key="1">
    <citation type="submission" date="2018-06" db="EMBL/GenBank/DDBJ databases">
        <title>Extensive metabolic versatility and redundancy in microbially diverse, dynamic hydrothermal sediments.</title>
        <authorList>
            <person name="Dombrowski N."/>
            <person name="Teske A."/>
            <person name="Baker B.J."/>
        </authorList>
    </citation>
    <scope>NUCLEOTIDE SEQUENCE [LARGE SCALE GENOMIC DNA]</scope>
    <source>
        <strain evidence="8">B3_G15</strain>
    </source>
</reference>
<evidence type="ECO:0000313" key="9">
    <source>
        <dbReference type="Proteomes" id="UP000280417"/>
    </source>
</evidence>
<comment type="function">
    <text evidence="7">This is one of the proteins that bind and probably mediate the attachment of the 5S RNA into the large ribosomal subunit, where it forms part of the central protuberance.</text>
</comment>
<keyword evidence="3 7" id="KW-0694">RNA-binding</keyword>
<keyword evidence="2 7" id="KW-0699">rRNA-binding</keyword>
<dbReference type="FunFam" id="3.30.420.100:FF:000001">
    <property type="entry name" value="50S ribosomal protein L18"/>
    <property type="match status" value="1"/>
</dbReference>
<dbReference type="PANTHER" id="PTHR12899">
    <property type="entry name" value="39S RIBOSOMAL PROTEIN L18, MITOCHONDRIAL"/>
    <property type="match status" value="1"/>
</dbReference>
<dbReference type="CDD" id="cd00432">
    <property type="entry name" value="Ribosomal_L18_L5e"/>
    <property type="match status" value="1"/>
</dbReference>
<dbReference type="GO" id="GO:0006412">
    <property type="term" value="P:translation"/>
    <property type="evidence" value="ECO:0007669"/>
    <property type="project" value="UniProtKB-UniRule"/>
</dbReference>
<dbReference type="SUPFAM" id="SSF53137">
    <property type="entry name" value="Translational machinery components"/>
    <property type="match status" value="1"/>
</dbReference>
<dbReference type="NCBIfam" id="TIGR00060">
    <property type="entry name" value="L18_bact"/>
    <property type="match status" value="1"/>
</dbReference>
<organism evidence="8 9">
    <name type="scientific">Aerophobetes bacterium</name>
    <dbReference type="NCBI Taxonomy" id="2030807"/>
    <lineage>
        <taxon>Bacteria</taxon>
        <taxon>Candidatus Aerophobota</taxon>
    </lineage>
</organism>
<dbReference type="EMBL" id="QMQA01000005">
    <property type="protein sequence ID" value="RLE15422.1"/>
    <property type="molecule type" value="Genomic_DNA"/>
</dbReference>
<keyword evidence="5 7" id="KW-0687">Ribonucleoprotein</keyword>